<dbReference type="AlphaFoldDB" id="A0A387B3K6"/>
<feature type="transmembrane region" description="Helical" evidence="1">
    <location>
        <begin position="31"/>
        <end position="50"/>
    </location>
</feature>
<keyword evidence="1" id="KW-1133">Transmembrane helix</keyword>
<evidence type="ECO:0000313" key="3">
    <source>
        <dbReference type="Proteomes" id="UP000278886"/>
    </source>
</evidence>
<sequence>MTDTTPLDAPAASETEPAAAALPRPRIRVGAVLWGLVLVALAAFALWLGAGPDRRLELLQSLLALSPLGWTVVVLVALGSLTTLLALAAVLRRLQHRPR</sequence>
<gene>
    <name evidence="2" type="ORF">D7I47_07725</name>
</gene>
<proteinExistence type="predicted"/>
<evidence type="ECO:0000313" key="2">
    <source>
        <dbReference type="EMBL" id="AYF98152.1"/>
    </source>
</evidence>
<keyword evidence="1" id="KW-0812">Transmembrane</keyword>
<keyword evidence="1" id="KW-0472">Membrane</keyword>
<accession>A0A387B3K6</accession>
<feature type="transmembrane region" description="Helical" evidence="1">
    <location>
        <begin position="70"/>
        <end position="91"/>
    </location>
</feature>
<dbReference type="KEGG" id="lyd:D7I47_07725"/>
<protein>
    <submittedName>
        <fullName evidence="2">Uncharacterized protein</fullName>
    </submittedName>
</protein>
<reference evidence="3" key="1">
    <citation type="submission" date="2018-09" db="EMBL/GenBank/DDBJ databases">
        <title>Genome sequencing of strain 2DFWR-13.</title>
        <authorList>
            <person name="Heo J."/>
            <person name="Kim S.-J."/>
            <person name="Kwon S.-W."/>
        </authorList>
    </citation>
    <scope>NUCLEOTIDE SEQUENCE [LARGE SCALE GENOMIC DNA]</scope>
    <source>
        <strain evidence="3">2DFWR-13</strain>
    </source>
</reference>
<dbReference type="RefSeq" id="WP_120762499.1">
    <property type="nucleotide sequence ID" value="NZ_CP032630.1"/>
</dbReference>
<name>A0A387B3K6_9MICO</name>
<evidence type="ECO:0000256" key="1">
    <source>
        <dbReference type="SAM" id="Phobius"/>
    </source>
</evidence>
<organism evidence="2 3">
    <name type="scientific">Protaetiibacter intestinalis</name>
    <dbReference type="NCBI Taxonomy" id="2419774"/>
    <lineage>
        <taxon>Bacteria</taxon>
        <taxon>Bacillati</taxon>
        <taxon>Actinomycetota</taxon>
        <taxon>Actinomycetes</taxon>
        <taxon>Micrococcales</taxon>
        <taxon>Microbacteriaceae</taxon>
        <taxon>Protaetiibacter</taxon>
    </lineage>
</organism>
<dbReference type="EMBL" id="CP032630">
    <property type="protein sequence ID" value="AYF98152.1"/>
    <property type="molecule type" value="Genomic_DNA"/>
</dbReference>
<dbReference type="Proteomes" id="UP000278886">
    <property type="component" value="Chromosome"/>
</dbReference>
<keyword evidence="3" id="KW-1185">Reference proteome</keyword>